<evidence type="ECO:0000313" key="1">
    <source>
        <dbReference type="EMBL" id="PJE99233.1"/>
    </source>
</evidence>
<dbReference type="EMBL" id="PGGW01000017">
    <property type="protein sequence ID" value="PJE99233.1"/>
    <property type="molecule type" value="Genomic_DNA"/>
</dbReference>
<keyword evidence="1" id="KW-0808">Transferase</keyword>
<reference evidence="1 2" key="1">
    <citation type="submission" date="2017-11" db="EMBL/GenBank/DDBJ databases">
        <title>Streptomyces carmine sp. nov., a novel actinomycete isolated from Sophora alopecuroides in Xinjiang, China.</title>
        <authorList>
            <person name="Wang Y."/>
            <person name="Luo X."/>
            <person name="Wan C."/>
            <person name="Zhang L."/>
        </authorList>
    </citation>
    <scope>NUCLEOTIDE SEQUENCE [LARGE SCALE GENOMIC DNA]</scope>
    <source>
        <strain evidence="1 2">TRM SA0054</strain>
    </source>
</reference>
<accession>A0A2M8M4V0</accession>
<dbReference type="InterPro" id="IPR006748">
    <property type="entry name" value="NH2Glyco/OHUrea_AB-resist_kin"/>
</dbReference>
<evidence type="ECO:0000313" key="2">
    <source>
        <dbReference type="Proteomes" id="UP000230407"/>
    </source>
</evidence>
<dbReference type="Pfam" id="PF04655">
    <property type="entry name" value="APH_6_hur"/>
    <property type="match status" value="1"/>
</dbReference>
<dbReference type="AlphaFoldDB" id="A0A2M8M4V0"/>
<dbReference type="InterPro" id="IPR011009">
    <property type="entry name" value="Kinase-like_dom_sf"/>
</dbReference>
<name>A0A2M8M4V0_9ACTN</name>
<dbReference type="SUPFAM" id="SSF56112">
    <property type="entry name" value="Protein kinase-like (PK-like)"/>
    <property type="match status" value="1"/>
</dbReference>
<keyword evidence="2" id="KW-1185">Reference proteome</keyword>
<organism evidence="1 2">
    <name type="scientific">Streptomyces carminius</name>
    <dbReference type="NCBI Taxonomy" id="2665496"/>
    <lineage>
        <taxon>Bacteria</taxon>
        <taxon>Bacillati</taxon>
        <taxon>Actinomycetota</taxon>
        <taxon>Actinomycetes</taxon>
        <taxon>Kitasatosporales</taxon>
        <taxon>Streptomycetaceae</taxon>
        <taxon>Streptomyces</taxon>
    </lineage>
</organism>
<sequence>MASAPHLDPPQRLVRALGADSPWLAALPSLARDALDRWELTAERVVAPGGRGSLVVLVRRADGTPAALKLRAAGAGAEAAALARWDGHGAVRLLEAAPEADALLLERLHAEVSLRSLPEAKANLEAVSALRRLWVPPASGGVPGAPGSPGTGSAPPVPAPFTTVERHTGRAVDRIRRHTPPQARSLAEEALAVRSGLLADTPENLLLHGDFRQGAVLSADPGRAHWLAAGPDPLVGERAYDLARLIRDRLHDLMAGSGGAARTRRRIAKLADSLEVDRDRLRGWSLYRAVESGTRQLAAGNRADGELLLEFASWLRD</sequence>
<proteinExistence type="predicted"/>
<dbReference type="GO" id="GO:0016773">
    <property type="term" value="F:phosphotransferase activity, alcohol group as acceptor"/>
    <property type="evidence" value="ECO:0007669"/>
    <property type="project" value="InterPro"/>
</dbReference>
<dbReference type="Gene3D" id="3.90.1200.10">
    <property type="match status" value="1"/>
</dbReference>
<comment type="caution">
    <text evidence="1">The sequence shown here is derived from an EMBL/GenBank/DDBJ whole genome shotgun (WGS) entry which is preliminary data.</text>
</comment>
<keyword evidence="1" id="KW-0418">Kinase</keyword>
<dbReference type="Proteomes" id="UP000230407">
    <property type="component" value="Unassembled WGS sequence"/>
</dbReference>
<dbReference type="GO" id="GO:0016301">
    <property type="term" value="F:kinase activity"/>
    <property type="evidence" value="ECO:0007669"/>
    <property type="project" value="UniProtKB-KW"/>
</dbReference>
<gene>
    <name evidence="1" type="ORF">CUT44_05570</name>
</gene>
<dbReference type="RefSeq" id="WP_100201033.1">
    <property type="nucleotide sequence ID" value="NZ_PGGW01000017.1"/>
</dbReference>
<dbReference type="GO" id="GO:0019748">
    <property type="term" value="P:secondary metabolic process"/>
    <property type="evidence" value="ECO:0007669"/>
    <property type="project" value="InterPro"/>
</dbReference>
<protein>
    <submittedName>
        <fullName evidence="1">Kinase</fullName>
    </submittedName>
</protein>